<reference evidence="3 4" key="1">
    <citation type="journal article" date="2020" name="Genome Biol. Evol.">
        <title>Comparative genomics of strictly vertically transmitted, feminizing microsporidia endosymbionts of amphipod crustaceans.</title>
        <authorList>
            <person name="Cormier A."/>
            <person name="Chebbi M.A."/>
            <person name="Giraud I."/>
            <person name="Wattier R."/>
            <person name="Teixeira M."/>
            <person name="Gilbert C."/>
            <person name="Rigaud T."/>
            <person name="Cordaux R."/>
        </authorList>
    </citation>
    <scope>NUCLEOTIDE SEQUENCE [LARGE SCALE GENOMIC DNA]</scope>
    <source>
        <strain evidence="3 4">Ou3-Ou53</strain>
    </source>
</reference>
<evidence type="ECO:0000313" key="3">
    <source>
        <dbReference type="EMBL" id="KAF9764581.1"/>
    </source>
</evidence>
<sequence>MSFLLNLFISDIKILFLLQYKTCNGSDNLSSTSYKELTEINLLEKHNGLQENSINPEIFNMPQSKTTITIEDTIVPGSKYTKLWEKLRRFRLLFLLMFLKLSLCIMVIVLSTILFDEKTSYNAGLVILGAIYSGFFVVICIVLICANTIFK</sequence>
<gene>
    <name evidence="3" type="ORF">NGRA_0441</name>
</gene>
<proteinExistence type="predicted"/>
<dbReference type="Proteomes" id="UP000740883">
    <property type="component" value="Unassembled WGS sequence"/>
</dbReference>
<feature type="transmembrane region" description="Helical" evidence="1">
    <location>
        <begin position="121"/>
        <end position="150"/>
    </location>
</feature>
<accession>A0A9P6H1D1</accession>
<evidence type="ECO:0000256" key="2">
    <source>
        <dbReference type="SAM" id="SignalP"/>
    </source>
</evidence>
<keyword evidence="4" id="KW-1185">Reference proteome</keyword>
<feature type="signal peptide" evidence="2">
    <location>
        <begin position="1"/>
        <end position="25"/>
    </location>
</feature>
<dbReference type="EMBL" id="SBJO01000015">
    <property type="protein sequence ID" value="KAF9764581.1"/>
    <property type="molecule type" value="Genomic_DNA"/>
</dbReference>
<evidence type="ECO:0000313" key="4">
    <source>
        <dbReference type="Proteomes" id="UP000740883"/>
    </source>
</evidence>
<keyword evidence="1" id="KW-1133">Transmembrane helix</keyword>
<keyword evidence="2" id="KW-0732">Signal</keyword>
<keyword evidence="1" id="KW-0472">Membrane</keyword>
<comment type="caution">
    <text evidence="3">The sequence shown here is derived from an EMBL/GenBank/DDBJ whole genome shotgun (WGS) entry which is preliminary data.</text>
</comment>
<evidence type="ECO:0000256" key="1">
    <source>
        <dbReference type="SAM" id="Phobius"/>
    </source>
</evidence>
<feature type="chain" id="PRO_5040473670" evidence="2">
    <location>
        <begin position="26"/>
        <end position="151"/>
    </location>
</feature>
<keyword evidence="1" id="KW-0812">Transmembrane</keyword>
<organism evidence="3 4">
    <name type="scientific">Nosema granulosis</name>
    <dbReference type="NCBI Taxonomy" id="83296"/>
    <lineage>
        <taxon>Eukaryota</taxon>
        <taxon>Fungi</taxon>
        <taxon>Fungi incertae sedis</taxon>
        <taxon>Microsporidia</taxon>
        <taxon>Nosematidae</taxon>
        <taxon>Nosema</taxon>
    </lineage>
</organism>
<protein>
    <submittedName>
        <fullName evidence="3">Uncharacterized protein</fullName>
    </submittedName>
</protein>
<dbReference type="AlphaFoldDB" id="A0A9P6H1D1"/>
<name>A0A9P6H1D1_9MICR</name>
<feature type="transmembrane region" description="Helical" evidence="1">
    <location>
        <begin position="92"/>
        <end position="115"/>
    </location>
</feature>